<name>A0AAV3R7Z2_LITER</name>
<protein>
    <submittedName>
        <fullName evidence="4">Oxidoreductase</fullName>
    </submittedName>
</protein>
<dbReference type="InterPro" id="IPR036291">
    <property type="entry name" value="NAD(P)-bd_dom_sf"/>
</dbReference>
<comment type="caution">
    <text evidence="4">The sequence shown here is derived from an EMBL/GenBank/DDBJ whole genome shotgun (WGS) entry which is preliminary data.</text>
</comment>
<dbReference type="GO" id="GO:0016651">
    <property type="term" value="F:oxidoreductase activity, acting on NAD(P)H"/>
    <property type="evidence" value="ECO:0007669"/>
    <property type="project" value="TreeGrafter"/>
</dbReference>
<dbReference type="Pfam" id="PF08240">
    <property type="entry name" value="ADH_N"/>
    <property type="match status" value="1"/>
</dbReference>
<dbReference type="InterPro" id="IPR013154">
    <property type="entry name" value="ADH-like_N"/>
</dbReference>
<keyword evidence="5" id="KW-1185">Reference proteome</keyword>
<dbReference type="Pfam" id="PF00107">
    <property type="entry name" value="ADH_zinc_N"/>
    <property type="match status" value="1"/>
</dbReference>
<feature type="domain" description="Enoyl reductase (ER)" evidence="3">
    <location>
        <begin position="25"/>
        <end position="332"/>
    </location>
</feature>
<dbReference type="Gene3D" id="3.40.50.720">
    <property type="entry name" value="NAD(P)-binding Rossmann-like Domain"/>
    <property type="match status" value="1"/>
</dbReference>
<dbReference type="GO" id="GO:0070402">
    <property type="term" value="F:NADPH binding"/>
    <property type="evidence" value="ECO:0007669"/>
    <property type="project" value="TreeGrafter"/>
</dbReference>
<dbReference type="AlphaFoldDB" id="A0AAV3R7Z2"/>
<dbReference type="InterPro" id="IPR011032">
    <property type="entry name" value="GroES-like_sf"/>
</dbReference>
<evidence type="ECO:0000313" key="4">
    <source>
        <dbReference type="EMBL" id="GAA0171018.1"/>
    </source>
</evidence>
<evidence type="ECO:0000256" key="1">
    <source>
        <dbReference type="ARBA" id="ARBA00022857"/>
    </source>
</evidence>
<keyword evidence="1" id="KW-0521">NADP</keyword>
<proteinExistence type="predicted"/>
<sequence length="347" mass="39045">MITCSPCMLILPRDVVSFDECGEAGVLKVERRAIPTLEHDQVLIKVAATTVTGYDISRRWFHKTVDGVHELLGMECSGEIVAVGSSVRGHCVYDKVCALLEGGGYAEYVAVESWRVLPIPNGIRLDEAATLPYATSVVWHALFKIGKLKDGCSILVHGGAGEFGHLVIQLALLHGCTVFASSTFRREREFCQSLGVDCIRYEDDFFDSMLEKTKGRGVDLIFDDMGRRVPDNLKILSRRGTLIITTFSDVSNVRLDLGLLEKNQIKLSGFVFNDMPDEEKKKIVQEIVTNVWPSFESGKLVQKVNKRHYTFSEAPEAHVTWQKYQGDRILLIPTMPPSNKSKMWWWF</sequence>
<dbReference type="EMBL" id="BAABME010007487">
    <property type="protein sequence ID" value="GAA0171018.1"/>
    <property type="molecule type" value="Genomic_DNA"/>
</dbReference>
<accession>A0AAV3R7Z2</accession>
<dbReference type="Gene3D" id="3.90.180.10">
    <property type="entry name" value="Medium-chain alcohol dehydrogenases, catalytic domain"/>
    <property type="match status" value="1"/>
</dbReference>
<organism evidence="4 5">
    <name type="scientific">Lithospermum erythrorhizon</name>
    <name type="common">Purple gromwell</name>
    <name type="synonym">Lithospermum officinale var. erythrorhizon</name>
    <dbReference type="NCBI Taxonomy" id="34254"/>
    <lineage>
        <taxon>Eukaryota</taxon>
        <taxon>Viridiplantae</taxon>
        <taxon>Streptophyta</taxon>
        <taxon>Embryophyta</taxon>
        <taxon>Tracheophyta</taxon>
        <taxon>Spermatophyta</taxon>
        <taxon>Magnoliopsida</taxon>
        <taxon>eudicotyledons</taxon>
        <taxon>Gunneridae</taxon>
        <taxon>Pentapetalae</taxon>
        <taxon>asterids</taxon>
        <taxon>lamiids</taxon>
        <taxon>Boraginales</taxon>
        <taxon>Boraginaceae</taxon>
        <taxon>Boraginoideae</taxon>
        <taxon>Lithospermeae</taxon>
        <taxon>Lithospermum</taxon>
    </lineage>
</organism>
<dbReference type="InterPro" id="IPR013149">
    <property type="entry name" value="ADH-like_C"/>
</dbReference>
<dbReference type="InterPro" id="IPR020843">
    <property type="entry name" value="ER"/>
</dbReference>
<gene>
    <name evidence="4" type="ORF">LIER_25154</name>
</gene>
<dbReference type="PANTHER" id="PTHR48106">
    <property type="entry name" value="QUINONE OXIDOREDUCTASE PIG3-RELATED"/>
    <property type="match status" value="1"/>
</dbReference>
<dbReference type="SUPFAM" id="SSF51735">
    <property type="entry name" value="NAD(P)-binding Rossmann-fold domains"/>
    <property type="match status" value="1"/>
</dbReference>
<dbReference type="PANTHER" id="PTHR48106:SF8">
    <property type="entry name" value="OS02G0805600 PROTEIN"/>
    <property type="match status" value="1"/>
</dbReference>
<keyword evidence="2" id="KW-0560">Oxidoreductase</keyword>
<dbReference type="Proteomes" id="UP001454036">
    <property type="component" value="Unassembled WGS sequence"/>
</dbReference>
<reference evidence="4 5" key="1">
    <citation type="submission" date="2024-01" db="EMBL/GenBank/DDBJ databases">
        <title>The complete chloroplast genome sequence of Lithospermum erythrorhizon: insights into the phylogenetic relationship among Boraginaceae species and the maternal lineages of purple gromwells.</title>
        <authorList>
            <person name="Okada T."/>
            <person name="Watanabe K."/>
        </authorList>
    </citation>
    <scope>NUCLEOTIDE SEQUENCE [LARGE SCALE GENOMIC DNA]</scope>
</reference>
<dbReference type="SMART" id="SM00829">
    <property type="entry name" value="PKS_ER"/>
    <property type="match status" value="1"/>
</dbReference>
<evidence type="ECO:0000259" key="3">
    <source>
        <dbReference type="SMART" id="SM00829"/>
    </source>
</evidence>
<dbReference type="SUPFAM" id="SSF50129">
    <property type="entry name" value="GroES-like"/>
    <property type="match status" value="1"/>
</dbReference>
<evidence type="ECO:0000313" key="5">
    <source>
        <dbReference type="Proteomes" id="UP001454036"/>
    </source>
</evidence>
<evidence type="ECO:0000256" key="2">
    <source>
        <dbReference type="ARBA" id="ARBA00023002"/>
    </source>
</evidence>